<dbReference type="EMBL" id="CP094358">
    <property type="protein sequence ID" value="UOB18082.1"/>
    <property type="molecule type" value="Genomic_DNA"/>
</dbReference>
<dbReference type="PANTHER" id="PTHR41729:SF1">
    <property type="entry name" value="GLUTAMYL-TRNA SYNTHETASE"/>
    <property type="match status" value="1"/>
</dbReference>
<dbReference type="Proteomes" id="UP000831290">
    <property type="component" value="Chromosome"/>
</dbReference>
<dbReference type="AlphaFoldDB" id="A0A9E6ZZL9"/>
<accession>A0A9E6ZZL9</accession>
<organism evidence="1 2">
    <name type="scientific">Abyssalbus ytuae</name>
    <dbReference type="NCBI Taxonomy" id="2926907"/>
    <lineage>
        <taxon>Bacteria</taxon>
        <taxon>Pseudomonadati</taxon>
        <taxon>Bacteroidota</taxon>
        <taxon>Flavobacteriia</taxon>
        <taxon>Flavobacteriales</taxon>
        <taxon>Flavobacteriaceae</taxon>
        <taxon>Abyssalbus</taxon>
    </lineage>
</organism>
<dbReference type="PANTHER" id="PTHR41729">
    <property type="entry name" value="GLUTAMYL-TRNA SYNTHETASE"/>
    <property type="match status" value="1"/>
</dbReference>
<proteinExistence type="predicted"/>
<dbReference type="KEGG" id="fbm:MQE35_01995"/>
<dbReference type="RefSeq" id="WP_255844026.1">
    <property type="nucleotide sequence ID" value="NZ_CP094358.1"/>
</dbReference>
<protein>
    <submittedName>
        <fullName evidence="1">DUF4202 domain-containing protein</fullName>
    </submittedName>
</protein>
<reference evidence="1" key="1">
    <citation type="submission" date="2022-03" db="EMBL/GenBank/DDBJ databases">
        <title>Description of Abyssus ytuae gen. nov., sp. nov., a novel member of the family Flavobacteriaceae isolated from the sediment of Mariana Trench.</title>
        <authorList>
            <person name="Zhang J."/>
            <person name="Xu X."/>
        </authorList>
    </citation>
    <scope>NUCLEOTIDE SEQUENCE</scope>
    <source>
        <strain evidence="1">MT3330</strain>
    </source>
</reference>
<evidence type="ECO:0000313" key="1">
    <source>
        <dbReference type="EMBL" id="UOB18082.1"/>
    </source>
</evidence>
<name>A0A9E6ZZL9_9FLAO</name>
<evidence type="ECO:0000313" key="2">
    <source>
        <dbReference type="Proteomes" id="UP000831290"/>
    </source>
</evidence>
<dbReference type="InterPro" id="IPR025255">
    <property type="entry name" value="DUF4202"/>
</dbReference>
<gene>
    <name evidence="1" type="ORF">MQE35_01995</name>
</gene>
<sequence>MTGNLRFVKAIHLIDLENSKDPNTEAFNGFEYPKELLYSQRMTEKLIEFDNNASEELQLAARAQHICRWEIPRNSYPMDRVGYLKWREELKKMHALKASEILKEVGYDNDFINRVTFLIQKKLLKKDEGTQKLEDVICLVFLHYYFEDFAVKHEDEKVIDIIQKTWKKMSADGQAAALNLKLSGKSLSLIKKAVL</sequence>
<keyword evidence="2" id="KW-1185">Reference proteome</keyword>
<dbReference type="Pfam" id="PF13875">
    <property type="entry name" value="DUF4202"/>
    <property type="match status" value="1"/>
</dbReference>